<name>A0A5F1ZXS6_9LEPT</name>
<accession>A0A5F1ZXS6</accession>
<evidence type="ECO:0000313" key="3">
    <source>
        <dbReference type="EMBL" id="TGL42441.1"/>
    </source>
</evidence>
<dbReference type="InterPro" id="IPR047263">
    <property type="entry name" value="HNL-like_cupin"/>
</dbReference>
<gene>
    <name evidence="2" type="ORF">EHO57_10815</name>
    <name evidence="3" type="ORF">EHQ53_08055</name>
</gene>
<dbReference type="SUPFAM" id="SSF51182">
    <property type="entry name" value="RmlC-like cupins"/>
    <property type="match status" value="1"/>
</dbReference>
<dbReference type="AlphaFoldDB" id="A0A5F1ZXS6"/>
<comment type="caution">
    <text evidence="2">The sequence shown here is derived from an EMBL/GenBank/DDBJ whole genome shotgun (WGS) entry which is preliminary data.</text>
</comment>
<dbReference type="EMBL" id="RQGC01000004">
    <property type="protein sequence ID" value="TGL42441.1"/>
    <property type="molecule type" value="Genomic_DNA"/>
</dbReference>
<dbReference type="InterPro" id="IPR011051">
    <property type="entry name" value="RmlC_Cupin_sf"/>
</dbReference>
<evidence type="ECO:0000313" key="4">
    <source>
        <dbReference type="Proteomes" id="UP000297273"/>
    </source>
</evidence>
<dbReference type="EMBL" id="RQER01000006">
    <property type="protein sequence ID" value="TGK01613.1"/>
    <property type="molecule type" value="Genomic_DNA"/>
</dbReference>
<dbReference type="Gene3D" id="2.60.120.10">
    <property type="entry name" value="Jelly Rolls"/>
    <property type="match status" value="1"/>
</dbReference>
<dbReference type="Pfam" id="PF07883">
    <property type="entry name" value="Cupin_2"/>
    <property type="match status" value="1"/>
</dbReference>
<evidence type="ECO:0000259" key="1">
    <source>
        <dbReference type="Pfam" id="PF07883"/>
    </source>
</evidence>
<dbReference type="Proteomes" id="UP000297946">
    <property type="component" value="Unassembled WGS sequence"/>
</dbReference>
<dbReference type="OrthoDB" id="9802489at2"/>
<keyword evidence="4" id="KW-1185">Reference proteome</keyword>
<dbReference type="InterPro" id="IPR014710">
    <property type="entry name" value="RmlC-like_jellyroll"/>
</dbReference>
<reference evidence="4 5" key="2">
    <citation type="journal article" date="2019" name="PLoS Negl. Trop. Dis.">
        <title>Revisiting the worldwide diversity of Leptospira species in the environment.</title>
        <authorList>
            <person name="Vincent A.T."/>
            <person name="Schiettekatte O."/>
            <person name="Bourhy P."/>
            <person name="Veyrier F.J."/>
            <person name="Picardeau M."/>
        </authorList>
    </citation>
    <scope>NUCLEOTIDE SEQUENCE [LARGE SCALE GENOMIC DNA]</scope>
    <source>
        <strain evidence="4">201702690</strain>
        <strain evidence="2 5">SSW18</strain>
    </source>
</reference>
<dbReference type="Proteomes" id="UP000297273">
    <property type="component" value="Unassembled WGS sequence"/>
</dbReference>
<dbReference type="CDD" id="cd02233">
    <property type="entry name" value="cupin_HNL-like"/>
    <property type="match status" value="1"/>
</dbReference>
<dbReference type="InterPro" id="IPR013096">
    <property type="entry name" value="Cupin_2"/>
</dbReference>
<protein>
    <submittedName>
        <fullName evidence="2">Cupin domain-containing protein</fullName>
    </submittedName>
</protein>
<sequence length="137" mass="14927">MKISSSDQRPAASGPSDYFTGAVKINPLFQTNETFRSAGAYVTFSPGAHSAWHTHPLGQMLIVTEGSGLVQEWGGKIQVIKKGDVVWTPAGVKHWHGASPKTSMTHIAIQESLEGKVVNWLEKVSTEEYNAFSKTNK</sequence>
<feature type="domain" description="Cupin type-2" evidence="1">
    <location>
        <begin position="41"/>
        <end position="98"/>
    </location>
</feature>
<evidence type="ECO:0000313" key="5">
    <source>
        <dbReference type="Proteomes" id="UP000297946"/>
    </source>
</evidence>
<organism evidence="2 5">
    <name type="scientific">Leptospira langatensis</name>
    <dbReference type="NCBI Taxonomy" id="2484983"/>
    <lineage>
        <taxon>Bacteria</taxon>
        <taxon>Pseudomonadati</taxon>
        <taxon>Spirochaetota</taxon>
        <taxon>Spirochaetia</taxon>
        <taxon>Leptospirales</taxon>
        <taxon>Leptospiraceae</taxon>
        <taxon>Leptospira</taxon>
    </lineage>
</organism>
<evidence type="ECO:0000313" key="2">
    <source>
        <dbReference type="EMBL" id="TGK01613.1"/>
    </source>
</evidence>
<reference evidence="3" key="1">
    <citation type="submission" date="2018-10" db="EMBL/GenBank/DDBJ databases">
        <authorList>
            <person name="Vincent A.T."/>
            <person name="Schiettekatte O."/>
            <person name="Bourhy P."/>
            <person name="Veyrier F.J."/>
            <person name="Picardeau M."/>
        </authorList>
    </citation>
    <scope>NUCLEOTIDE SEQUENCE</scope>
    <source>
        <strain evidence="3">201702690</strain>
    </source>
</reference>
<dbReference type="PANTHER" id="PTHR43698">
    <property type="entry name" value="RIBD C-TERMINAL DOMAIN CONTAINING PROTEIN"/>
    <property type="match status" value="1"/>
</dbReference>
<proteinExistence type="predicted"/>
<dbReference type="PANTHER" id="PTHR43698:SF1">
    <property type="entry name" value="BLL4564 PROTEIN"/>
    <property type="match status" value="1"/>
</dbReference>